<reference evidence="13" key="1">
    <citation type="submission" date="2017-06" db="EMBL/GenBank/DDBJ databases">
        <authorList>
            <person name="Varghese N."/>
            <person name="Submissions S."/>
        </authorList>
    </citation>
    <scope>NUCLEOTIDE SEQUENCE [LARGE SCALE GENOMIC DNA]</scope>
    <source>
        <strain evidence="13">DSM 45423</strain>
    </source>
</reference>
<accession>A0A239C4E1</accession>
<dbReference type="Pfam" id="PF26164">
    <property type="entry name" value="Bact_GSDM"/>
    <property type="match status" value="1"/>
</dbReference>
<evidence type="ECO:0000256" key="1">
    <source>
        <dbReference type="ARBA" id="ARBA00004496"/>
    </source>
</evidence>
<organism evidence="12 13">
    <name type="scientific">Geodermatophilus saharensis</name>
    <dbReference type="NCBI Taxonomy" id="1137994"/>
    <lineage>
        <taxon>Bacteria</taxon>
        <taxon>Bacillati</taxon>
        <taxon>Actinomycetota</taxon>
        <taxon>Actinomycetes</taxon>
        <taxon>Geodermatophilales</taxon>
        <taxon>Geodermatophilaceae</taxon>
        <taxon>Geodermatophilus</taxon>
    </lineage>
</organism>
<dbReference type="InterPro" id="IPR058978">
    <property type="entry name" value="GSDM_bact-type"/>
</dbReference>
<dbReference type="Proteomes" id="UP000198386">
    <property type="component" value="Unassembled WGS sequence"/>
</dbReference>
<keyword evidence="7" id="KW-0051">Antiviral defense</keyword>
<proteinExistence type="inferred from homology"/>
<evidence type="ECO:0000256" key="3">
    <source>
        <dbReference type="ARBA" id="ARBA00022452"/>
    </source>
</evidence>
<dbReference type="AlphaFoldDB" id="A0A239C4E1"/>
<evidence type="ECO:0000256" key="2">
    <source>
        <dbReference type="ARBA" id="ARBA00004651"/>
    </source>
</evidence>
<evidence type="ECO:0000256" key="10">
    <source>
        <dbReference type="ARBA" id="ARBA00093798"/>
    </source>
</evidence>
<keyword evidence="3" id="KW-1134">Transmembrane beta strand</keyword>
<keyword evidence="13" id="KW-1185">Reference proteome</keyword>
<evidence type="ECO:0000256" key="4">
    <source>
        <dbReference type="ARBA" id="ARBA00022475"/>
    </source>
</evidence>
<gene>
    <name evidence="12" type="ORF">SAMN04488107_1599</name>
</gene>
<evidence type="ECO:0000256" key="8">
    <source>
        <dbReference type="ARBA" id="ARBA00023136"/>
    </source>
</evidence>
<evidence type="ECO:0000256" key="11">
    <source>
        <dbReference type="ARBA" id="ARBA00093802"/>
    </source>
</evidence>
<comment type="similarity">
    <text evidence="9">Belongs to the bacterial gasdermin family.</text>
</comment>
<comment type="subcellular location">
    <subcellularLocation>
        <location evidence="2">Cell membrane</location>
        <topology evidence="2">Multi-pass membrane protein</topology>
    </subcellularLocation>
    <subcellularLocation>
        <location evidence="1">Cytoplasm</location>
    </subcellularLocation>
</comment>
<evidence type="ECO:0000256" key="6">
    <source>
        <dbReference type="ARBA" id="ARBA00022692"/>
    </source>
</evidence>
<keyword evidence="4" id="KW-1003">Cell membrane</keyword>
<keyword evidence="5" id="KW-0963">Cytoplasm</keyword>
<evidence type="ECO:0000256" key="5">
    <source>
        <dbReference type="ARBA" id="ARBA00022490"/>
    </source>
</evidence>
<protein>
    <recommendedName>
        <fullName evidence="10">Gasdermin bGSDM</fullName>
    </recommendedName>
    <alternativeName>
        <fullName evidence="11">Bacterial gasdermin</fullName>
    </alternativeName>
</protein>
<evidence type="ECO:0000313" key="12">
    <source>
        <dbReference type="EMBL" id="SNS14789.1"/>
    </source>
</evidence>
<keyword evidence="8" id="KW-0472">Membrane</keyword>
<name>A0A239C4E1_9ACTN</name>
<evidence type="ECO:0000256" key="7">
    <source>
        <dbReference type="ARBA" id="ARBA00023118"/>
    </source>
</evidence>
<evidence type="ECO:0000313" key="13">
    <source>
        <dbReference type="Proteomes" id="UP000198386"/>
    </source>
</evidence>
<keyword evidence="6" id="KW-0812">Transmembrane</keyword>
<dbReference type="EMBL" id="FZOH01000002">
    <property type="protein sequence ID" value="SNS14789.1"/>
    <property type="molecule type" value="Genomic_DNA"/>
</dbReference>
<sequence>MCRRDTQDLLVRRFLDSYSVNLLAMPGRRVGCGSVYVKAGSRISAPGHLSDIVEPPISLPQPFHEDDLADLSGVWSDSVSMNVGLGLLDNYLAALGAAGLVDSLQASFERTGARHVAFRFNRVSRDSISPTGLGRALVDRRFTTGNPWVSAGNSYYVVGAVLRSSSMSIQARDDSGASIGLGAGFATVADANVKVAVRQEGSSEVSFTGSTPLAIAVELYELRWDAEQAEFGFRTSKGPLRLQGLDEDAPPEPVFATDEALIVVEEPDPRAGTDVAAHVARS</sequence>
<evidence type="ECO:0000256" key="9">
    <source>
        <dbReference type="ARBA" id="ARBA00093769"/>
    </source>
</evidence>